<dbReference type="GO" id="GO:0005829">
    <property type="term" value="C:cytosol"/>
    <property type="evidence" value="ECO:0007669"/>
    <property type="project" value="TreeGrafter"/>
</dbReference>
<evidence type="ECO:0000256" key="3">
    <source>
        <dbReference type="ARBA" id="ARBA00013080"/>
    </source>
</evidence>
<feature type="binding site" evidence="8">
    <location>
        <begin position="91"/>
        <end position="92"/>
    </location>
    <ligand>
        <name>substrate</name>
    </ligand>
</feature>
<feature type="site" description="Could be important to modulate the pK values of the two catalytic cysteine residues" evidence="8">
    <location>
        <position position="232"/>
    </location>
</feature>
<evidence type="ECO:0000313" key="11">
    <source>
        <dbReference type="Proteomes" id="UP000031972"/>
    </source>
</evidence>
<dbReference type="InterPro" id="IPR001653">
    <property type="entry name" value="DAP_epimerase_DapF"/>
</dbReference>
<sequence length="344" mass="38220">MATLNQTMKARGNKMNISVIKSHGSKNDFIIIDEQKGLIVNDEQRAQLALYLCDRQKAIGADGILYITESGSAQAKMRVFNSDGSEASMCGNGLRCAARYIAERDGVQKFSVETMKAVLAVEKVESLYEDIPTYAVEISPILFDLASLPLQLNQETLFNQIVPEWHDTLRFSALAVPNPHLITQVTEKELISGLQQELAQSLNAPNQWFTDGVNVSFVVPLDQNQIFVRTFERGVGFTSACGTAMSSSSLIQAMLTNGETGIPIDVYNDGGRVKCVIHKKEDQFHHIDLIGNATFTDEYTLEFNDNELIPSVKHVKSTGEEIIYQRMAEASKEFIWGHIPGLRK</sequence>
<feature type="site" description="Could be important to modulate the pK values of the two catalytic cysteine residues" evidence="8">
    <location>
        <position position="180"/>
    </location>
</feature>
<comment type="catalytic activity">
    <reaction evidence="7 8">
        <text>(2S,6S)-2,6-diaminopimelate = meso-2,6-diaminopimelate</text>
        <dbReference type="Rhea" id="RHEA:15393"/>
        <dbReference type="ChEBI" id="CHEBI:57609"/>
        <dbReference type="ChEBI" id="CHEBI:57791"/>
        <dbReference type="EC" id="5.1.1.7"/>
    </reaction>
</comment>
<evidence type="ECO:0000256" key="7">
    <source>
        <dbReference type="ARBA" id="ARBA00051712"/>
    </source>
</evidence>
<dbReference type="PANTHER" id="PTHR31689">
    <property type="entry name" value="DIAMINOPIMELATE EPIMERASE, CHLOROPLASTIC"/>
    <property type="match status" value="1"/>
</dbReference>
<comment type="caution">
    <text evidence="10">The sequence shown here is derived from an EMBL/GenBank/DDBJ whole genome shotgun (WGS) entry which is preliminary data.</text>
</comment>
<feature type="active site" description="Proton donor" evidence="8">
    <location>
        <position position="90"/>
    </location>
</feature>
<dbReference type="InterPro" id="IPR018510">
    <property type="entry name" value="DAP_epimerase_AS"/>
</dbReference>
<feature type="binding site" evidence="8">
    <location>
        <position position="214"/>
    </location>
    <ligand>
        <name>substrate</name>
    </ligand>
</feature>
<gene>
    <name evidence="8" type="primary">dapF</name>
    <name evidence="10" type="ORF">KR50_21050</name>
</gene>
<feature type="binding site" evidence="8">
    <location>
        <position position="27"/>
    </location>
    <ligand>
        <name>substrate</name>
    </ligand>
</feature>
<evidence type="ECO:0000256" key="2">
    <source>
        <dbReference type="ARBA" id="ARBA00010219"/>
    </source>
</evidence>
<protein>
    <recommendedName>
        <fullName evidence="3 8">Diaminopimelate epimerase</fullName>
        <shortName evidence="8">DAP epimerase</shortName>
        <ecNumber evidence="3 8">5.1.1.7</ecNumber>
    </recommendedName>
    <alternativeName>
        <fullName evidence="8">PLP-independent amino acid racemase</fullName>
    </alternativeName>
</protein>
<dbReference type="GO" id="GO:0009089">
    <property type="term" value="P:lysine biosynthetic process via diaminopimelate"/>
    <property type="evidence" value="ECO:0007669"/>
    <property type="project" value="UniProtKB-UniRule"/>
</dbReference>
<dbReference type="Gene3D" id="3.10.310.10">
    <property type="entry name" value="Diaminopimelate Epimerase, Chain A, domain 1"/>
    <property type="match status" value="2"/>
</dbReference>
<comment type="function">
    <text evidence="8">Catalyzes the stereoinversion of LL-2,6-diaminopimelate (L,L-DAP) to meso-diaminopimelate (meso-DAP), a precursor of L-lysine and an essential component of the bacterial peptidoglycan.</text>
</comment>
<proteinExistence type="inferred from homology"/>
<dbReference type="GO" id="GO:0008837">
    <property type="term" value="F:diaminopimelate epimerase activity"/>
    <property type="evidence" value="ECO:0007669"/>
    <property type="project" value="UniProtKB-UniRule"/>
</dbReference>
<feature type="binding site" evidence="8">
    <location>
        <position position="81"/>
    </location>
    <ligand>
        <name>substrate</name>
    </ligand>
</feature>
<evidence type="ECO:0000256" key="6">
    <source>
        <dbReference type="ARBA" id="ARBA00023235"/>
    </source>
</evidence>
<evidence type="ECO:0000256" key="8">
    <source>
        <dbReference type="HAMAP-Rule" id="MF_00197"/>
    </source>
</evidence>
<comment type="subunit">
    <text evidence="8">Homodimer.</text>
</comment>
<keyword evidence="11" id="KW-1185">Reference proteome</keyword>
<feature type="active site" evidence="9">
    <location>
        <position position="90"/>
    </location>
</feature>
<feature type="binding site" evidence="8">
    <location>
        <begin position="232"/>
        <end position="233"/>
    </location>
    <ligand>
        <name>substrate</name>
    </ligand>
</feature>
<evidence type="ECO:0000313" key="10">
    <source>
        <dbReference type="EMBL" id="KIL47938.1"/>
    </source>
</evidence>
<reference evidence="10 11" key="1">
    <citation type="submission" date="2015-01" db="EMBL/GenBank/DDBJ databases">
        <title>Jeotgalibacillus campisalis genome sequencing.</title>
        <authorList>
            <person name="Goh K.M."/>
            <person name="Chan K.-G."/>
            <person name="Yaakop A.S."/>
            <person name="Ee R."/>
            <person name="Gan H.M."/>
            <person name="Chan C.S."/>
        </authorList>
    </citation>
    <scope>NUCLEOTIDE SEQUENCE [LARGE SCALE GENOMIC DNA]</scope>
    <source>
        <strain evidence="10 11">SF-57</strain>
    </source>
</reference>
<accession>A0A0C2VVD6</accession>
<feature type="binding site" evidence="8">
    <location>
        <position position="178"/>
    </location>
    <ligand>
        <name>substrate</name>
    </ligand>
</feature>
<dbReference type="PROSITE" id="PS01326">
    <property type="entry name" value="DAP_EPIMERASE"/>
    <property type="match status" value="1"/>
</dbReference>
<evidence type="ECO:0000256" key="4">
    <source>
        <dbReference type="ARBA" id="ARBA00022605"/>
    </source>
</evidence>
<evidence type="ECO:0000256" key="9">
    <source>
        <dbReference type="PROSITE-ProRule" id="PRU10125"/>
    </source>
</evidence>
<keyword evidence="6 8" id="KW-0413">Isomerase</keyword>
<dbReference type="Proteomes" id="UP000031972">
    <property type="component" value="Unassembled WGS sequence"/>
</dbReference>
<comment type="subcellular location">
    <subcellularLocation>
        <location evidence="8">Cytoplasm</location>
    </subcellularLocation>
</comment>
<dbReference type="SUPFAM" id="SSF54506">
    <property type="entry name" value="Diaminopimelate epimerase-like"/>
    <property type="match status" value="2"/>
</dbReference>
<dbReference type="AlphaFoldDB" id="A0A0C2VVD6"/>
<dbReference type="EC" id="5.1.1.7" evidence="3 8"/>
<comment type="caution">
    <text evidence="8">Lacks conserved residue(s) required for the propagation of feature annotation.</text>
</comment>
<evidence type="ECO:0000256" key="5">
    <source>
        <dbReference type="ARBA" id="ARBA00023154"/>
    </source>
</evidence>
<dbReference type="NCBIfam" id="TIGR00652">
    <property type="entry name" value="DapF"/>
    <property type="match status" value="1"/>
</dbReference>
<feature type="active site" description="Proton acceptor" evidence="8">
    <location>
        <position position="241"/>
    </location>
</feature>
<comment type="pathway">
    <text evidence="1 8">Amino-acid biosynthesis; L-lysine biosynthesis via DAP pathway; DL-2,6-diaminopimelate from LL-2,6-diaminopimelate: step 1/1.</text>
</comment>
<name>A0A0C2VVD6_9BACL</name>
<comment type="similarity">
    <text evidence="2 8">Belongs to the diaminopimelate epimerase family.</text>
</comment>
<dbReference type="HAMAP" id="MF_00197">
    <property type="entry name" value="DAP_epimerase"/>
    <property type="match status" value="1"/>
</dbReference>
<evidence type="ECO:0000256" key="1">
    <source>
        <dbReference type="ARBA" id="ARBA00005196"/>
    </source>
</evidence>
<feature type="binding site" evidence="8">
    <location>
        <begin position="242"/>
        <end position="243"/>
    </location>
    <ligand>
        <name>substrate</name>
    </ligand>
</feature>
<keyword evidence="5 8" id="KW-0457">Lysine biosynthesis</keyword>
<dbReference type="PATRIC" id="fig|220754.4.peg.2122"/>
<keyword evidence="8" id="KW-0963">Cytoplasm</keyword>
<dbReference type="UniPathway" id="UPA00034">
    <property type="reaction ID" value="UER00025"/>
</dbReference>
<dbReference type="Pfam" id="PF01678">
    <property type="entry name" value="DAP_epimerase"/>
    <property type="match status" value="2"/>
</dbReference>
<organism evidence="10 11">
    <name type="scientific">Jeotgalibacillus campisalis</name>
    <dbReference type="NCBI Taxonomy" id="220754"/>
    <lineage>
        <taxon>Bacteria</taxon>
        <taxon>Bacillati</taxon>
        <taxon>Bacillota</taxon>
        <taxon>Bacilli</taxon>
        <taxon>Bacillales</taxon>
        <taxon>Caryophanaceae</taxon>
        <taxon>Jeotgalibacillus</taxon>
    </lineage>
</organism>
<keyword evidence="4 8" id="KW-0028">Amino-acid biosynthesis</keyword>
<dbReference type="PANTHER" id="PTHR31689:SF0">
    <property type="entry name" value="DIAMINOPIMELATE EPIMERASE"/>
    <property type="match status" value="1"/>
</dbReference>
<dbReference type="EMBL" id="JXRR01000014">
    <property type="protein sequence ID" value="KIL47938.1"/>
    <property type="molecule type" value="Genomic_DNA"/>
</dbReference>